<sequence>MLVQFIIFCFHFTISTGFRFVDVEENANVGIPFTLTWHRDPGDPLEFQFEQRNVSQPAGQGELIPFTPPDNGTTDGIVTVNFPAPGTYVVEIIVDNHSIRATSSPIFASNQDAQNNHSLAPSSTSSAPVIISTQSFNPSSEPISLNFARSSSSGVSTTESSSQISESGSTAGSASTTTNILTPSSDLSYTSDAASHITESGSIAGSPSITASTPASTSNNSSHKPRNTSTIIGAVIGPILFFILLSVGVVVYRRLRRNRNHRSSPRSIVAFRDQQIQPSSQDPEHGVMHKLRGPDASVPASVEVGPEAPILSSIDSGMAELGTEDAESTDHLPGKGERRALAASPISVSQDDHSPAHLPLRGLAESDSRQIPDEEPISHASTSALRPRETKDEMAEEILRLRTQIQQLTIERPSVWNQGSERDPPPAYVEEV</sequence>
<evidence type="ECO:0000256" key="1">
    <source>
        <dbReference type="SAM" id="MobiDB-lite"/>
    </source>
</evidence>
<dbReference type="GeneID" id="85358101"/>
<keyword evidence="2" id="KW-0472">Membrane</keyword>
<keyword evidence="2" id="KW-0812">Transmembrane</keyword>
<dbReference type="EMBL" id="JAUEPS010000064">
    <property type="protein sequence ID" value="KAK0442477.1"/>
    <property type="molecule type" value="Genomic_DNA"/>
</dbReference>
<accession>A0AA39JGR3</accession>
<feature type="transmembrane region" description="Helical" evidence="2">
    <location>
        <begin position="231"/>
        <end position="252"/>
    </location>
</feature>
<dbReference type="AlphaFoldDB" id="A0AA39JGR3"/>
<evidence type="ECO:0000256" key="2">
    <source>
        <dbReference type="SAM" id="Phobius"/>
    </source>
</evidence>
<name>A0AA39JGR3_ARMTA</name>
<feature type="region of interest" description="Disordered" evidence="1">
    <location>
        <begin position="411"/>
        <end position="432"/>
    </location>
</feature>
<comment type="caution">
    <text evidence="4">The sequence shown here is derived from an EMBL/GenBank/DDBJ whole genome shotgun (WGS) entry which is preliminary data.</text>
</comment>
<proteinExistence type="predicted"/>
<dbReference type="RefSeq" id="XP_060324295.1">
    <property type="nucleotide sequence ID" value="XM_060474553.1"/>
</dbReference>
<feature type="region of interest" description="Disordered" evidence="1">
    <location>
        <begin position="198"/>
        <end position="227"/>
    </location>
</feature>
<evidence type="ECO:0000256" key="3">
    <source>
        <dbReference type="SAM" id="SignalP"/>
    </source>
</evidence>
<dbReference type="Proteomes" id="UP001175211">
    <property type="component" value="Unassembled WGS sequence"/>
</dbReference>
<gene>
    <name evidence="4" type="ORF">EV420DRAFT_1578164</name>
</gene>
<evidence type="ECO:0000313" key="5">
    <source>
        <dbReference type="Proteomes" id="UP001175211"/>
    </source>
</evidence>
<keyword evidence="2" id="KW-1133">Transmembrane helix</keyword>
<reference evidence="4" key="1">
    <citation type="submission" date="2023-06" db="EMBL/GenBank/DDBJ databases">
        <authorList>
            <consortium name="Lawrence Berkeley National Laboratory"/>
            <person name="Ahrendt S."/>
            <person name="Sahu N."/>
            <person name="Indic B."/>
            <person name="Wong-Bajracharya J."/>
            <person name="Merenyi Z."/>
            <person name="Ke H.-M."/>
            <person name="Monk M."/>
            <person name="Kocsube S."/>
            <person name="Drula E."/>
            <person name="Lipzen A."/>
            <person name="Balint B."/>
            <person name="Henrissat B."/>
            <person name="Andreopoulos B."/>
            <person name="Martin F.M."/>
            <person name="Harder C.B."/>
            <person name="Rigling D."/>
            <person name="Ford K.L."/>
            <person name="Foster G.D."/>
            <person name="Pangilinan J."/>
            <person name="Papanicolaou A."/>
            <person name="Barry K."/>
            <person name="LaButti K."/>
            <person name="Viragh M."/>
            <person name="Koriabine M."/>
            <person name="Yan M."/>
            <person name="Riley R."/>
            <person name="Champramary S."/>
            <person name="Plett K.L."/>
            <person name="Tsai I.J."/>
            <person name="Slot J."/>
            <person name="Sipos G."/>
            <person name="Plett J."/>
            <person name="Nagy L.G."/>
            <person name="Grigoriev I.V."/>
        </authorList>
    </citation>
    <scope>NUCLEOTIDE SEQUENCE</scope>
    <source>
        <strain evidence="4">CCBAS 213</strain>
    </source>
</reference>
<keyword evidence="3" id="KW-0732">Signal</keyword>
<evidence type="ECO:0000313" key="4">
    <source>
        <dbReference type="EMBL" id="KAK0442477.1"/>
    </source>
</evidence>
<feature type="chain" id="PRO_5041274694" evidence="3">
    <location>
        <begin position="18"/>
        <end position="432"/>
    </location>
</feature>
<organism evidence="4 5">
    <name type="scientific">Armillaria tabescens</name>
    <name type="common">Ringless honey mushroom</name>
    <name type="synonym">Agaricus tabescens</name>
    <dbReference type="NCBI Taxonomy" id="1929756"/>
    <lineage>
        <taxon>Eukaryota</taxon>
        <taxon>Fungi</taxon>
        <taxon>Dikarya</taxon>
        <taxon>Basidiomycota</taxon>
        <taxon>Agaricomycotina</taxon>
        <taxon>Agaricomycetes</taxon>
        <taxon>Agaricomycetidae</taxon>
        <taxon>Agaricales</taxon>
        <taxon>Marasmiineae</taxon>
        <taxon>Physalacriaceae</taxon>
        <taxon>Desarmillaria</taxon>
    </lineage>
</organism>
<feature type="compositionally biased region" description="Low complexity" evidence="1">
    <location>
        <begin position="206"/>
        <end position="222"/>
    </location>
</feature>
<feature type="signal peptide" evidence="3">
    <location>
        <begin position="1"/>
        <end position="17"/>
    </location>
</feature>
<feature type="region of interest" description="Disordered" evidence="1">
    <location>
        <begin position="368"/>
        <end position="391"/>
    </location>
</feature>
<feature type="region of interest" description="Disordered" evidence="1">
    <location>
        <begin position="147"/>
        <end position="185"/>
    </location>
</feature>
<keyword evidence="5" id="KW-1185">Reference proteome</keyword>
<feature type="compositionally biased region" description="Low complexity" evidence="1">
    <location>
        <begin position="150"/>
        <end position="178"/>
    </location>
</feature>
<feature type="region of interest" description="Disordered" evidence="1">
    <location>
        <begin position="261"/>
        <end position="302"/>
    </location>
</feature>
<protein>
    <submittedName>
        <fullName evidence="4">Uncharacterized protein</fullName>
    </submittedName>
</protein>